<sequence>MARATRSSATQVHDEKDKQTDQHRTKSSSKKRKRTDNDDHPHPKQLRVKDEEDNLDAKLQNLQLAADVPIDTSDAQQILHILEPIDSQALLDRVFPLSPSDLSEPSTSKSQSGSFSLRALLREPAKHPLRVLRAAVQNLFPISYHPRSRASTPAAQQLRFCNLASSLLDQASFHSVHVPLPLDIDPVPPDPPESPPTTESKPTSRSEKHAHLYQIKKYALMQRLPFGTWWSSLNSDIVPADSKPLKDVSTANAELAAILPSPSAPAPVEADSVQKSPITLASYVPKKPPGYKPKLPGPRGVSCGTFLDYGPYASFAPVFEQDGVEVGRSTLGELYWRWADRKKRWSDERTLATEQPSDQVAESPQPNDIDTSCKNSVLDDEKSFEGLFSSEQISLLKQALGSLELEAAVQELLERNANALKRLEELQNKRLSKPGEFTPVEEGSEEWDIAQGILDSFCLLTSLRPRLSTSDHPPLIPSPSALHKLQRTLPIAPTQGWHGTLPAEHPTALRDDSTLYIKSTTTAVPTAPAAPPPHTPTPTPIQPATAQATAATAAATAQAYAGYPYNYATPYRTGYQYKLGQPYYPNAAYATQTTAQAQATSQYYQAQPYGATGQQQYTYSSWYQYNPQTQSSTSAAGSRKGTPQPSAAAATSAGTTPAMPTSYAGFFSAATQTPGQRAVANTVATATASGKPYQPTAGGAWTAPNATGYVASTLPPHMRNAVTGQPGPPGVYNAGLYQPNYYGAYQATPSPAQS</sequence>
<feature type="region of interest" description="Disordered" evidence="2">
    <location>
        <begin position="347"/>
        <end position="370"/>
    </location>
</feature>
<evidence type="ECO:0000313" key="3">
    <source>
        <dbReference type="EMBL" id="KAG6371618.1"/>
    </source>
</evidence>
<dbReference type="AlphaFoldDB" id="A0A8I3A4V0"/>
<evidence type="ECO:0000256" key="1">
    <source>
        <dbReference type="SAM" id="Coils"/>
    </source>
</evidence>
<feature type="compositionally biased region" description="Low complexity" evidence="2">
    <location>
        <begin position="642"/>
        <end position="654"/>
    </location>
</feature>
<feature type="coiled-coil region" evidence="1">
    <location>
        <begin position="402"/>
        <end position="429"/>
    </location>
</feature>
<name>A0A8I3A4V0_9AGAM</name>
<proteinExistence type="predicted"/>
<dbReference type="Proteomes" id="UP000683000">
    <property type="component" value="Unassembled WGS sequence"/>
</dbReference>
<keyword evidence="4" id="KW-1185">Reference proteome</keyword>
<feature type="region of interest" description="Disordered" evidence="2">
    <location>
        <begin position="182"/>
        <end position="208"/>
    </location>
</feature>
<feature type="region of interest" description="Disordered" evidence="2">
    <location>
        <begin position="1"/>
        <end position="52"/>
    </location>
</feature>
<comment type="caution">
    <text evidence="3">The sequence shown here is derived from an EMBL/GenBank/DDBJ whole genome shotgun (WGS) entry which is preliminary data.</text>
</comment>
<gene>
    <name evidence="3" type="ORF">JVT61DRAFT_9331</name>
</gene>
<evidence type="ECO:0000313" key="4">
    <source>
        <dbReference type="Proteomes" id="UP000683000"/>
    </source>
</evidence>
<evidence type="ECO:0000256" key="2">
    <source>
        <dbReference type="SAM" id="MobiDB-lite"/>
    </source>
</evidence>
<feature type="compositionally biased region" description="Polar residues" evidence="2">
    <location>
        <begin position="1"/>
        <end position="11"/>
    </location>
</feature>
<accession>A0A8I3A4V0</accession>
<feature type="compositionally biased region" description="Polar residues" evidence="2">
    <location>
        <begin position="352"/>
        <end position="370"/>
    </location>
</feature>
<dbReference type="EMBL" id="JAGFBS010000033">
    <property type="protein sequence ID" value="KAG6371618.1"/>
    <property type="molecule type" value="Genomic_DNA"/>
</dbReference>
<dbReference type="OrthoDB" id="21648at2759"/>
<feature type="compositionally biased region" description="Basic residues" evidence="2">
    <location>
        <begin position="25"/>
        <end position="34"/>
    </location>
</feature>
<organism evidence="3 4">
    <name type="scientific">Boletus reticuloceps</name>
    <dbReference type="NCBI Taxonomy" id="495285"/>
    <lineage>
        <taxon>Eukaryota</taxon>
        <taxon>Fungi</taxon>
        <taxon>Dikarya</taxon>
        <taxon>Basidiomycota</taxon>
        <taxon>Agaricomycotina</taxon>
        <taxon>Agaricomycetes</taxon>
        <taxon>Agaricomycetidae</taxon>
        <taxon>Boletales</taxon>
        <taxon>Boletineae</taxon>
        <taxon>Boletaceae</taxon>
        <taxon>Boletoideae</taxon>
        <taxon>Boletus</taxon>
    </lineage>
</organism>
<feature type="compositionally biased region" description="Basic and acidic residues" evidence="2">
    <location>
        <begin position="12"/>
        <end position="24"/>
    </location>
</feature>
<feature type="region of interest" description="Disordered" evidence="2">
    <location>
        <begin position="628"/>
        <end position="654"/>
    </location>
</feature>
<feature type="compositionally biased region" description="Basic and acidic residues" evidence="2">
    <location>
        <begin position="35"/>
        <end position="50"/>
    </location>
</feature>
<protein>
    <submittedName>
        <fullName evidence="3">Uncharacterized protein</fullName>
    </submittedName>
</protein>
<keyword evidence="1" id="KW-0175">Coiled coil</keyword>
<reference evidence="3" key="1">
    <citation type="submission" date="2021-03" db="EMBL/GenBank/DDBJ databases">
        <title>Evolutionary innovations through gain and loss of genes in the ectomycorrhizal Boletales.</title>
        <authorList>
            <person name="Wu G."/>
            <person name="Miyauchi S."/>
            <person name="Morin E."/>
            <person name="Yang Z.-L."/>
            <person name="Xu J."/>
            <person name="Martin F.M."/>
        </authorList>
    </citation>
    <scope>NUCLEOTIDE SEQUENCE</scope>
    <source>
        <strain evidence="3">BR01</strain>
    </source>
</reference>
<feature type="compositionally biased region" description="Pro residues" evidence="2">
    <location>
        <begin position="186"/>
        <end position="195"/>
    </location>
</feature>